<reference evidence="1" key="1">
    <citation type="submission" date="2018-06" db="EMBL/GenBank/DDBJ databases">
        <authorList>
            <person name="Zhirakovskaya E."/>
        </authorList>
    </citation>
    <scope>NUCLEOTIDE SEQUENCE</scope>
</reference>
<accession>A0A3B1BTP6</accession>
<gene>
    <name evidence="1" type="ORF">MNBD_NITROSPINAE02-612</name>
</gene>
<dbReference type="EMBL" id="UOGE01000028">
    <property type="protein sequence ID" value="VAX17891.1"/>
    <property type="molecule type" value="Genomic_DNA"/>
</dbReference>
<dbReference type="InterPro" id="IPR006127">
    <property type="entry name" value="ZnuA-like"/>
</dbReference>
<evidence type="ECO:0008006" key="2">
    <source>
        <dbReference type="Google" id="ProtNLM"/>
    </source>
</evidence>
<dbReference type="SUPFAM" id="SSF53807">
    <property type="entry name" value="Helical backbone' metal receptor"/>
    <property type="match status" value="1"/>
</dbReference>
<sequence length="58" mass="6403">MLVESQTSPGISQTVADEADVKLVRVDPIGGVPGRESYLKLMRWNAQRFKEALSGQSR</sequence>
<name>A0A3B1BTP6_9ZZZZ</name>
<dbReference type="AlphaFoldDB" id="A0A3B1BTP6"/>
<protein>
    <recommendedName>
        <fullName evidence="2">Zinc ABC transporter, periplasmic-binding protein ZnuA</fullName>
    </recommendedName>
</protein>
<organism evidence="1">
    <name type="scientific">hydrothermal vent metagenome</name>
    <dbReference type="NCBI Taxonomy" id="652676"/>
    <lineage>
        <taxon>unclassified sequences</taxon>
        <taxon>metagenomes</taxon>
        <taxon>ecological metagenomes</taxon>
    </lineage>
</organism>
<dbReference type="Pfam" id="PF01297">
    <property type="entry name" value="ZnuA"/>
    <property type="match status" value="1"/>
</dbReference>
<dbReference type="GO" id="GO:0046872">
    <property type="term" value="F:metal ion binding"/>
    <property type="evidence" value="ECO:0007669"/>
    <property type="project" value="InterPro"/>
</dbReference>
<proteinExistence type="predicted"/>
<evidence type="ECO:0000313" key="1">
    <source>
        <dbReference type="EMBL" id="VAX17891.1"/>
    </source>
</evidence>
<dbReference type="Gene3D" id="3.40.50.1980">
    <property type="entry name" value="Nitrogenase molybdenum iron protein domain"/>
    <property type="match status" value="1"/>
</dbReference>
<dbReference type="GO" id="GO:0030001">
    <property type="term" value="P:metal ion transport"/>
    <property type="evidence" value="ECO:0007669"/>
    <property type="project" value="InterPro"/>
</dbReference>